<evidence type="ECO:0000313" key="2">
    <source>
        <dbReference type="EMBL" id="SFO34470.1"/>
    </source>
</evidence>
<protein>
    <recommendedName>
        <fullName evidence="1">DUF5704 domain-containing protein</fullName>
    </recommendedName>
</protein>
<reference evidence="2 3" key="1">
    <citation type="submission" date="2016-10" db="EMBL/GenBank/DDBJ databases">
        <authorList>
            <person name="de Groot N.N."/>
        </authorList>
    </citation>
    <scope>NUCLEOTIDE SEQUENCE [LARGE SCALE GENOMIC DNA]</scope>
    <source>
        <strain evidence="2 3">DSM 1283</strain>
    </source>
</reference>
<dbReference type="AlphaFoldDB" id="A0A1I5GEU1"/>
<accession>A0A1I5GEU1</accession>
<dbReference type="Pfam" id="PF18964">
    <property type="entry name" value="DUF5704"/>
    <property type="match status" value="1"/>
</dbReference>
<feature type="domain" description="DUF5704" evidence="1">
    <location>
        <begin position="340"/>
        <end position="514"/>
    </location>
</feature>
<organism evidence="2 3">
    <name type="scientific">Anaerocolumna aminovalerica</name>
    <dbReference type="NCBI Taxonomy" id="1527"/>
    <lineage>
        <taxon>Bacteria</taxon>
        <taxon>Bacillati</taxon>
        <taxon>Bacillota</taxon>
        <taxon>Clostridia</taxon>
        <taxon>Lachnospirales</taxon>
        <taxon>Lachnospiraceae</taxon>
        <taxon>Anaerocolumna</taxon>
    </lineage>
</organism>
<dbReference type="EMBL" id="FOWD01000019">
    <property type="protein sequence ID" value="SFO34470.1"/>
    <property type="molecule type" value="Genomic_DNA"/>
</dbReference>
<dbReference type="STRING" id="1527.SAMN04489757_11925"/>
<dbReference type="InterPro" id="IPR043759">
    <property type="entry name" value="DUF5704"/>
</dbReference>
<gene>
    <name evidence="2" type="ORF">SAMN04489757_11925</name>
</gene>
<name>A0A1I5GEU1_9FIRM</name>
<dbReference type="OrthoDB" id="2657408at2"/>
<dbReference type="Proteomes" id="UP000198806">
    <property type="component" value="Unassembled WGS sequence"/>
</dbReference>
<proteinExistence type="predicted"/>
<sequence length="1081" mass="122880">MNKRNLFTRIFTLLCIVIMVLPSNKIMAVESKPPVEIVDGMFKFTTTDTKATTSITWKTVGFNICRVKTADPLSVPHARMMLDDKYKNEEPTGDGKIEVTFTIPKELVNQALEKFDYDPIKEKDLLYFNGIIQVYHGTKPVGEEHETRFSIEAAEDWKNTDDFADRFNVPVEFDPDPTPQPVKIERLLYRSDGNHISYDTKDYEARPERTLFSTNYSGGLDSNGRETATIDGKIEYNGETHYLYRVYYHNMGDAPPRKVLGNRKAAINPNFDYNGWVSELSYVRNREFLVRAGGLKVVAMYRRMPKENPDPGGTDTKIKQYEVVDPTAVIAADSRRNEQYEVTDGIPGTESVYVNAFTSKYIAGSTFIRKYGKKTYNVSVKKTYTLTWTETDTKTKEPIPKESVRTVTYQYPVQREYSYWIISALGVYGINNAVIENTALPGGSVTLTPSGYSPPTVSYNHSGSESDHIVEPNIKVVTVPSQTISGDSVEPSIPSENFKAEAEKSVDKIKCKNDSLVFNGETIMSPSVKEEKTDEPKDIPSGLEHVGENVLFKSNIVIPGTKANGDYYSSATVTYKPITELNPDEVETTYEVDYVNNVVVHTPTVCDAQIEDKYKDNQMINPDRVRASLVLDRPFYVTLPTTGSHRFIKGYQYRDYGKYIADREVKFPFDVYRGSSVNGTFVPKNTWTGVGENTLFYLPTWVTEGKYTIDFRSTAINAYTNSGTNKTETLANLQLNNYLATDTVDVEVSGRIYGLYLYDISDYPIWENVFRSTGSLKLSGFKYRVGDKDQNGNSNGQNKKYTLTLVNGSHPEIKNLGVIKTGYATRFSLKTVGTMYGKNDYIRIKPTFYYVDGKGKNRQEVDIYYTETFNGKKNVMVKTGSTLDLKNNKSLYTGDKYLSIPEQELKQTAYFEGISLKKWKAQKENLFTYKNITIPPSLRTFVGYVKSLPSTVTEEMVAKSVQNWYGEYYLPSEVYIVPKGFDILEHIKKNGPITYKEDFWLKNGYVIVNFDIETIQKGKKHLSYINADNAAQGYCNMWKKEGYQYEKKDYKGNLFQFSDGDYIMYYTNKSAAKDYISSGTH</sequence>
<dbReference type="RefSeq" id="WP_091687059.1">
    <property type="nucleotide sequence ID" value="NZ_BAABFM010000069.1"/>
</dbReference>
<keyword evidence="3" id="KW-1185">Reference proteome</keyword>
<evidence type="ECO:0000313" key="3">
    <source>
        <dbReference type="Proteomes" id="UP000198806"/>
    </source>
</evidence>
<evidence type="ECO:0000259" key="1">
    <source>
        <dbReference type="Pfam" id="PF18964"/>
    </source>
</evidence>